<dbReference type="AlphaFoldDB" id="A0A4Q7NHC8"/>
<keyword evidence="2" id="KW-0732">Signal</keyword>
<name>A0A4Q7NHC8_9BURK</name>
<gene>
    <name evidence="3" type="ORF">EV675_0408</name>
</gene>
<accession>A0A4Q7NHC8</accession>
<dbReference type="CDD" id="cd07012">
    <property type="entry name" value="PBP2_Bug_TTT"/>
    <property type="match status" value="1"/>
</dbReference>
<comment type="similarity">
    <text evidence="1">Belongs to the UPF0065 (bug) family.</text>
</comment>
<dbReference type="InterPro" id="IPR005064">
    <property type="entry name" value="BUG"/>
</dbReference>
<proteinExistence type="inferred from homology"/>
<reference evidence="3 4" key="1">
    <citation type="submission" date="2019-02" db="EMBL/GenBank/DDBJ databases">
        <title>Genomic Encyclopedia of Type Strains, Phase IV (KMG-IV): sequencing the most valuable type-strain genomes for metagenomic binning, comparative biology and taxonomic classification.</title>
        <authorList>
            <person name="Goeker M."/>
        </authorList>
    </citation>
    <scope>NUCLEOTIDE SEQUENCE [LARGE SCALE GENOMIC DNA]</scope>
    <source>
        <strain evidence="3 4">K24</strain>
    </source>
</reference>
<dbReference type="RefSeq" id="WP_165404385.1">
    <property type="nucleotide sequence ID" value="NZ_SGXC01000001.1"/>
</dbReference>
<feature type="signal peptide" evidence="2">
    <location>
        <begin position="1"/>
        <end position="24"/>
    </location>
</feature>
<dbReference type="PIRSF" id="PIRSF017082">
    <property type="entry name" value="YflP"/>
    <property type="match status" value="1"/>
</dbReference>
<keyword evidence="3" id="KW-0675">Receptor</keyword>
<dbReference type="PANTHER" id="PTHR42928:SF5">
    <property type="entry name" value="BLR1237 PROTEIN"/>
    <property type="match status" value="1"/>
</dbReference>
<dbReference type="Gene3D" id="3.40.190.10">
    <property type="entry name" value="Periplasmic binding protein-like II"/>
    <property type="match status" value="1"/>
</dbReference>
<dbReference type="SUPFAM" id="SSF53850">
    <property type="entry name" value="Periplasmic binding protein-like II"/>
    <property type="match status" value="1"/>
</dbReference>
<evidence type="ECO:0000313" key="4">
    <source>
        <dbReference type="Proteomes" id="UP000292445"/>
    </source>
</evidence>
<dbReference type="InterPro" id="IPR042100">
    <property type="entry name" value="Bug_dom1"/>
</dbReference>
<dbReference type="Gene3D" id="3.40.190.150">
    <property type="entry name" value="Bordetella uptake gene, domain 1"/>
    <property type="match status" value="1"/>
</dbReference>
<comment type="caution">
    <text evidence="3">The sequence shown here is derived from an EMBL/GenBank/DDBJ whole genome shotgun (WGS) entry which is preliminary data.</text>
</comment>
<evidence type="ECO:0000256" key="2">
    <source>
        <dbReference type="SAM" id="SignalP"/>
    </source>
</evidence>
<protein>
    <submittedName>
        <fullName evidence="3">Tripartite-type tricarboxylate transporter receptor subunit TctC</fullName>
    </submittedName>
</protein>
<evidence type="ECO:0000256" key="1">
    <source>
        <dbReference type="ARBA" id="ARBA00006987"/>
    </source>
</evidence>
<evidence type="ECO:0000313" key="3">
    <source>
        <dbReference type="EMBL" id="RZS84391.1"/>
    </source>
</evidence>
<sequence>MRYGTLARTLAGALLCAVAHTAAAAYPERPIRLVMPVAPSGALDATIRLLENSLRKTLGQPVIVDYKPGAAGMITAQAVQNAPADGYTIGLLISSMVPTPLIQKTSRIDLIKDLAPVCRVAIGPMVIFTRPDPELRTLDGLLAAARKHPDRLTYASNGIGSQGHLLTERLAQQAGVKFTHVPYKTNAQSLSALLAGDIHFTFTSFSEPAIQAVAAGKLHAIAVSTKDPSPALPGVPPVASLIPGFDLPVWYGIVAPRETPPAIVSRLSDAFRTALSDPEIGRRYLAYGYVPAHVGPAELGVVMGEEMSIWEPMIKAGGFSAE</sequence>
<dbReference type="EMBL" id="SGXC01000001">
    <property type="protein sequence ID" value="RZS84391.1"/>
    <property type="molecule type" value="Genomic_DNA"/>
</dbReference>
<feature type="chain" id="PRO_5021025392" evidence="2">
    <location>
        <begin position="25"/>
        <end position="322"/>
    </location>
</feature>
<organism evidence="3 4">
    <name type="scientific">Pigmentiphaga kullae</name>
    <dbReference type="NCBI Taxonomy" id="151784"/>
    <lineage>
        <taxon>Bacteria</taxon>
        <taxon>Pseudomonadati</taxon>
        <taxon>Pseudomonadota</taxon>
        <taxon>Betaproteobacteria</taxon>
        <taxon>Burkholderiales</taxon>
        <taxon>Alcaligenaceae</taxon>
        <taxon>Pigmentiphaga</taxon>
    </lineage>
</organism>
<dbReference type="Proteomes" id="UP000292445">
    <property type="component" value="Unassembled WGS sequence"/>
</dbReference>
<keyword evidence="4" id="KW-1185">Reference proteome</keyword>
<dbReference type="PANTHER" id="PTHR42928">
    <property type="entry name" value="TRICARBOXYLATE-BINDING PROTEIN"/>
    <property type="match status" value="1"/>
</dbReference>
<dbReference type="Pfam" id="PF03401">
    <property type="entry name" value="TctC"/>
    <property type="match status" value="1"/>
</dbReference>